<protein>
    <submittedName>
        <fullName evidence="1">Uncharacterized protein</fullName>
    </submittedName>
</protein>
<keyword evidence="2" id="KW-1185">Reference proteome</keyword>
<name>A0A892II96_9BURK</name>
<evidence type="ECO:0000313" key="2">
    <source>
        <dbReference type="Proteomes" id="UP000625568"/>
    </source>
</evidence>
<dbReference type="EMBL" id="CP069483">
    <property type="protein sequence ID" value="QRO80519.1"/>
    <property type="molecule type" value="Genomic_DNA"/>
</dbReference>
<dbReference type="Proteomes" id="UP000625568">
    <property type="component" value="Chromosome 2"/>
</dbReference>
<proteinExistence type="predicted"/>
<evidence type="ECO:0000313" key="1">
    <source>
        <dbReference type="EMBL" id="QRO80519.1"/>
    </source>
</evidence>
<dbReference type="RefSeq" id="WP_006765504.1">
    <property type="nucleotide sequence ID" value="NZ_CABVPR010000003.1"/>
</dbReference>
<sequence>MDDQATEQQAAGVIAGIHWDHRKEMVMAGGVTGAVIQPSSGDALVDGKALVTNPHGILEFSVQLQFSGTPVDGAVLLTVTEPNGVKLLNPSPGLPNEIVFTSGEPVVSPLFSIPYGATASGLTFSATPIWNDVTGTAVPMTQPLRWIDPGFLSPSVAVSNYAEGDIPTVNAYQADASGMVTALVKDMSGLVVSGATVLMGAPDDAYLGSFVLKDVNGQSLTASGKLQDGSPAVSVTTGSNGVAAFAICPNGESAHAFAGFDAQVSGRFISPGQSQAGFVVADLKSAQDDSVIAFATIPAPSIEGAEGKNYTPQPGQQHCRISIKTTWEKAALDDKILIVVQDRPRAVVSVADCVGDEKFTPGMEITYTMQVQQLITGNNISLRFLVLRNDADDPYYSYYTTWNIGTLPQPEPVLNSAVCPAPRLFVKTIDASGNAALGAELLSDIDYIVGWNDIREGGIYAFIPYHATDISQGVHGAVTMTAYLNGERPGGNVVVHQPKQYSVTVGDNAVSPSGANLPHGALVLMTTDVLRGWERDGNGYAQPFQVQYVDASTDYSKVWNGRIDTVPDDGQ</sequence>
<reference evidence="1 2" key="1">
    <citation type="submission" date="2021-02" db="EMBL/GenBank/DDBJ databases">
        <title>FDA dAtabase for Regulatory Grade micrObial Sequences (FDA-ARGOS): Supporting development and validation of Infectious Disease Dx tests.</title>
        <authorList>
            <person name="Minogue T."/>
            <person name="Wolcott M."/>
            <person name="Wasieloski L."/>
            <person name="Aguilar W."/>
            <person name="Moore D."/>
            <person name="Jaissle J."/>
            <person name="Tallon L."/>
            <person name="Sadzewicz L."/>
            <person name="Zhao X."/>
            <person name="Boylan J."/>
            <person name="Ott S."/>
            <person name="Bowen H."/>
            <person name="Vavikolanu K."/>
            <person name="Mehta A."/>
            <person name="Aluvathingal J."/>
            <person name="Nadendla S."/>
            <person name="Yan Y."/>
            <person name="Sichtig H."/>
        </authorList>
    </citation>
    <scope>NUCLEOTIDE SEQUENCE [LARGE SCALE GENOMIC DNA]</scope>
    <source>
        <strain evidence="1 2">FDAARGOS_1272</strain>
    </source>
</reference>
<accession>A0A892II96</accession>
<organism evidence="1 2">
    <name type="scientific">Burkholderia dolosa</name>
    <dbReference type="NCBI Taxonomy" id="152500"/>
    <lineage>
        <taxon>Bacteria</taxon>
        <taxon>Pseudomonadati</taxon>
        <taxon>Pseudomonadota</taxon>
        <taxon>Betaproteobacteria</taxon>
        <taxon>Burkholderiales</taxon>
        <taxon>Burkholderiaceae</taxon>
        <taxon>Burkholderia</taxon>
        <taxon>Burkholderia cepacia complex</taxon>
    </lineage>
</organism>
<dbReference type="GeneID" id="93130487"/>
<gene>
    <name evidence="1" type="ORF">I6K02_19570</name>
</gene>
<dbReference type="AlphaFoldDB" id="A0A892II96"/>